<name>A0ABU0LZ08_9BACT</name>
<dbReference type="RefSeq" id="WP_256547466.1">
    <property type="nucleotide sequence ID" value="NZ_CP101809.1"/>
</dbReference>
<evidence type="ECO:0000313" key="3">
    <source>
        <dbReference type="EMBL" id="MDQ0513838.1"/>
    </source>
</evidence>
<feature type="transmembrane region" description="Helical" evidence="2">
    <location>
        <begin position="811"/>
        <end position="834"/>
    </location>
</feature>
<keyword evidence="2" id="KW-0472">Membrane</keyword>
<feature type="transmembrane region" description="Helical" evidence="2">
    <location>
        <begin position="991"/>
        <end position="1013"/>
    </location>
</feature>
<protein>
    <submittedName>
        <fullName evidence="3">Uncharacterized protein</fullName>
    </submittedName>
</protein>
<evidence type="ECO:0000313" key="4">
    <source>
        <dbReference type="Proteomes" id="UP001240643"/>
    </source>
</evidence>
<feature type="transmembrane region" description="Helical" evidence="2">
    <location>
        <begin position="962"/>
        <end position="985"/>
    </location>
</feature>
<evidence type="ECO:0000256" key="2">
    <source>
        <dbReference type="SAM" id="Phobius"/>
    </source>
</evidence>
<dbReference type="SUPFAM" id="SSF82866">
    <property type="entry name" value="Multidrug efflux transporter AcrB transmembrane domain"/>
    <property type="match status" value="2"/>
</dbReference>
<keyword evidence="2" id="KW-1133">Transmembrane helix</keyword>
<dbReference type="Proteomes" id="UP001240643">
    <property type="component" value="Unassembled WGS sequence"/>
</dbReference>
<feature type="compositionally biased region" description="Low complexity" evidence="1">
    <location>
        <begin position="456"/>
        <end position="492"/>
    </location>
</feature>
<feature type="transmembrane region" description="Helical" evidence="2">
    <location>
        <begin position="594"/>
        <end position="616"/>
    </location>
</feature>
<evidence type="ECO:0000256" key="1">
    <source>
        <dbReference type="SAM" id="MobiDB-lite"/>
    </source>
</evidence>
<gene>
    <name evidence="3" type="ORF">J2Z62_000276</name>
</gene>
<comment type="caution">
    <text evidence="3">The sequence shown here is derived from an EMBL/GenBank/DDBJ whole genome shotgun (WGS) entry which is preliminary data.</text>
</comment>
<feature type="transmembrane region" description="Helical" evidence="2">
    <location>
        <begin position="693"/>
        <end position="715"/>
    </location>
</feature>
<reference evidence="3" key="1">
    <citation type="submission" date="2023-07" db="EMBL/GenBank/DDBJ databases">
        <title>Genomic Encyclopedia of Type Strains, Phase IV (KMG-IV): sequencing the most valuable type-strain genomes for metagenomic binning, comparative biology and taxonomic classification.</title>
        <authorList>
            <person name="Goeker M."/>
        </authorList>
    </citation>
    <scope>NUCLEOTIDE SEQUENCE [LARGE SCALE GENOMIC DNA]</scope>
    <source>
        <strain evidence="3">DSM 21204</strain>
    </source>
</reference>
<feature type="transmembrane region" description="Helical" evidence="2">
    <location>
        <begin position="621"/>
        <end position="641"/>
    </location>
</feature>
<feature type="transmembrane region" description="Helical" evidence="2">
    <location>
        <begin position="1040"/>
        <end position="1062"/>
    </location>
</feature>
<feature type="transmembrane region" description="Helical" evidence="2">
    <location>
        <begin position="721"/>
        <end position="747"/>
    </location>
</feature>
<dbReference type="EMBL" id="JAUSWO010000001">
    <property type="protein sequence ID" value="MDQ0513838.1"/>
    <property type="molecule type" value="Genomic_DNA"/>
</dbReference>
<feature type="transmembrane region" description="Helical" evidence="2">
    <location>
        <begin position="653"/>
        <end position="672"/>
    </location>
</feature>
<keyword evidence="4" id="KW-1185">Reference proteome</keyword>
<feature type="transmembrane region" description="Helical" evidence="2">
    <location>
        <begin position="1068"/>
        <end position="1093"/>
    </location>
</feature>
<sequence>MNIFTKLKKSWNQKFNKSLSIKKVAVATLVLTGIGVTAGSTYSIVQNFKLGGDYVDGYIGKIGLNPFNEPLTSSSASNNQGFGIYKLEGKEYDFDNPDVLNSGISQAEIALTNFNNSLGRRDFFVNRSNANSVTDNNATRLLNLYFHAPSLGQIKNEDPTNQNTKPQIDYNHNNAWFRHVSFNQISIDRYGFDYNQDGSATVGGGPKLHTLVQYNNIGTANMRYLSANINGSEGVGFNIYDQNIPKSEISILANTNSSLYVIPSQFSNTASNTWQVWLDKDLLALRLNYIYQTYVFNQDWAYSLNAVQRVIGNPNINNGQTDVQKANYQTIRQNYYALSANEKKFAEDYIKIVVNSNTANRSNTDAVDRATTPARFISSDNLNAIYNNFVANSGDLNLFNEYLINNIKPGSSGNWTNFFPKYNSRFNANFDEKLDSTVPEQINPIFALNSEGAVIDTPPAADANANTDQNQNDQNANQNNTNTDNASTTTPAKKLEKYKPNENEIWLSVDSTINRTITNQNLFDRLTKYQVRFFRLRQNAIIRDQNNNFILSPIWSSGIYSPSPVSSALEAISLRYAPPVAGNNIGLFQNLSSGWWSIIASLIFALLVGIIVAVIYRIPGLVASLFWTSAITASLATFFGLKLTLVSDSAAGIIAFVIISAMIMLYGLNFFIKQVRQGSSLRQSANKMLGEGFQFGFDIIIPTFFSAILIAFTALLELRSFGLFLSIGTFMLMFVFVFLTNVTNWFLITINNHRPQLFLSKTNRAYLKSLTGELNIESELARKFVSKKYFANRTQGVNDGKLLVDLFSWKTWIYFAFILVILIVGITIIFIPSIGFGSSFILKNGISVNYVVNADTVLGGRNLAEAQAALTPERLNQLVGFQFVRDVSALNPSEYFLRTTNTFDFATLTNEFNQWLQPNTYSIQQTNEFSNNALIGEAFKLIAINLTIMSIYFAMRFNWTSIFQLWLTTFLLIGLSIGIIAIIRITVDRNITGSILIFYVLGLITNAMLLHLYRENFDKWHMYRTKDFFRLINKSIENNWLFYVLFLSIGTITAILGALFNWMELQNLFIYLLIGLIASGLLIIPFGTLIWVLSMKLRQRLFYNGEVDEEHNLLKLKYHIKNRDVVDEELISGINFFPHK</sequence>
<accession>A0ABU0LZ08</accession>
<feature type="region of interest" description="Disordered" evidence="1">
    <location>
        <begin position="456"/>
        <end position="495"/>
    </location>
</feature>
<feature type="transmembrane region" description="Helical" evidence="2">
    <location>
        <begin position="938"/>
        <end position="955"/>
    </location>
</feature>
<proteinExistence type="predicted"/>
<keyword evidence="2" id="KW-0812">Transmembrane</keyword>
<organism evidence="3 4">
    <name type="scientific">Mycoplasmoides fastidiosum</name>
    <dbReference type="NCBI Taxonomy" id="92758"/>
    <lineage>
        <taxon>Bacteria</taxon>
        <taxon>Bacillati</taxon>
        <taxon>Mycoplasmatota</taxon>
        <taxon>Mycoplasmoidales</taxon>
        <taxon>Mycoplasmoidaceae</taxon>
        <taxon>Mycoplasmoides</taxon>
    </lineage>
</organism>